<name>A0A9Q3GNX8_9BASI</name>
<gene>
    <name evidence="1" type="ORF">O181_014191</name>
</gene>
<proteinExistence type="predicted"/>
<sequence length="131" mass="15458">MTKTQEKNSWWNTKRKHHWKFRTYSWKQEFHRTLQIRTCVHTHDAQTFLVKPNKGMADINGTATKMTVFIENSQHPLIIESGAHCSIVARNYLDNYFPNWEKQRLTTKAKKFKSSLGKMTSIGTIIKEMTL</sequence>
<comment type="caution">
    <text evidence="1">The sequence shown here is derived from an EMBL/GenBank/DDBJ whole genome shotgun (WGS) entry which is preliminary data.</text>
</comment>
<reference evidence="1" key="1">
    <citation type="submission" date="2021-03" db="EMBL/GenBank/DDBJ databases">
        <title>Draft genome sequence of rust myrtle Austropuccinia psidii MF-1, a brazilian biotype.</title>
        <authorList>
            <person name="Quecine M.C."/>
            <person name="Pachon D.M.R."/>
            <person name="Bonatelli M.L."/>
            <person name="Correr F.H."/>
            <person name="Franceschini L.M."/>
            <person name="Leite T.F."/>
            <person name="Margarido G.R.A."/>
            <person name="Almeida C.A."/>
            <person name="Ferrarezi J.A."/>
            <person name="Labate C.A."/>
        </authorList>
    </citation>
    <scope>NUCLEOTIDE SEQUENCE</scope>
    <source>
        <strain evidence="1">MF-1</strain>
    </source>
</reference>
<organism evidence="1 2">
    <name type="scientific">Austropuccinia psidii MF-1</name>
    <dbReference type="NCBI Taxonomy" id="1389203"/>
    <lineage>
        <taxon>Eukaryota</taxon>
        <taxon>Fungi</taxon>
        <taxon>Dikarya</taxon>
        <taxon>Basidiomycota</taxon>
        <taxon>Pucciniomycotina</taxon>
        <taxon>Pucciniomycetes</taxon>
        <taxon>Pucciniales</taxon>
        <taxon>Sphaerophragmiaceae</taxon>
        <taxon>Austropuccinia</taxon>
    </lineage>
</organism>
<keyword evidence="2" id="KW-1185">Reference proteome</keyword>
<accession>A0A9Q3GNX8</accession>
<evidence type="ECO:0000313" key="1">
    <source>
        <dbReference type="EMBL" id="MBW0474476.1"/>
    </source>
</evidence>
<dbReference type="AlphaFoldDB" id="A0A9Q3GNX8"/>
<evidence type="ECO:0000313" key="2">
    <source>
        <dbReference type="Proteomes" id="UP000765509"/>
    </source>
</evidence>
<dbReference type="EMBL" id="AVOT02003748">
    <property type="protein sequence ID" value="MBW0474476.1"/>
    <property type="molecule type" value="Genomic_DNA"/>
</dbReference>
<dbReference type="Proteomes" id="UP000765509">
    <property type="component" value="Unassembled WGS sequence"/>
</dbReference>
<protein>
    <submittedName>
        <fullName evidence="1">Uncharacterized protein</fullName>
    </submittedName>
</protein>